<organism evidence="1 2">
    <name type="scientific">Podarcis lilfordi</name>
    <name type="common">Lilford's wall lizard</name>
    <dbReference type="NCBI Taxonomy" id="74358"/>
    <lineage>
        <taxon>Eukaryota</taxon>
        <taxon>Metazoa</taxon>
        <taxon>Chordata</taxon>
        <taxon>Craniata</taxon>
        <taxon>Vertebrata</taxon>
        <taxon>Euteleostomi</taxon>
        <taxon>Lepidosauria</taxon>
        <taxon>Squamata</taxon>
        <taxon>Bifurcata</taxon>
        <taxon>Unidentata</taxon>
        <taxon>Episquamata</taxon>
        <taxon>Laterata</taxon>
        <taxon>Lacertibaenia</taxon>
        <taxon>Lacertidae</taxon>
        <taxon>Podarcis</taxon>
    </lineage>
</organism>
<dbReference type="Proteomes" id="UP001178461">
    <property type="component" value="Chromosome 4"/>
</dbReference>
<proteinExistence type="predicted"/>
<name>A0AA35K8H1_9SAUR</name>
<accession>A0AA35K8H1</accession>
<evidence type="ECO:0000313" key="1">
    <source>
        <dbReference type="EMBL" id="CAI5772263.1"/>
    </source>
</evidence>
<evidence type="ECO:0000313" key="2">
    <source>
        <dbReference type="Proteomes" id="UP001178461"/>
    </source>
</evidence>
<keyword evidence="2" id="KW-1185">Reference proteome</keyword>
<gene>
    <name evidence="1" type="ORF">PODLI_1B019355</name>
</gene>
<dbReference type="EMBL" id="OX395129">
    <property type="protein sequence ID" value="CAI5772263.1"/>
    <property type="molecule type" value="Genomic_DNA"/>
</dbReference>
<reference evidence="1" key="1">
    <citation type="submission" date="2022-12" db="EMBL/GenBank/DDBJ databases">
        <authorList>
            <person name="Alioto T."/>
            <person name="Alioto T."/>
            <person name="Gomez Garrido J."/>
        </authorList>
    </citation>
    <scope>NUCLEOTIDE SEQUENCE</scope>
</reference>
<dbReference type="AlphaFoldDB" id="A0AA35K8H1"/>
<sequence>MEEKKCIESLVILRTRVEQERFPVEWPVKSIQLSNIQLNVQTAIYRAGEDIKCGCLQRFVEQVFQLFFKLLLLGSDFLLLLKGYFQKMGSSGKEKLTC</sequence>
<protein>
    <submittedName>
        <fullName evidence="1">Uncharacterized protein</fullName>
    </submittedName>
</protein>